<dbReference type="PROSITE" id="PS00166">
    <property type="entry name" value="ENOYL_COA_HYDRATASE"/>
    <property type="match status" value="1"/>
</dbReference>
<dbReference type="Pfam" id="PF00378">
    <property type="entry name" value="ECH_1"/>
    <property type="match status" value="1"/>
</dbReference>
<dbReference type="CDD" id="cd06558">
    <property type="entry name" value="crotonase-like"/>
    <property type="match status" value="1"/>
</dbReference>
<dbReference type="SUPFAM" id="SSF52096">
    <property type="entry name" value="ClpP/crotonase"/>
    <property type="match status" value="1"/>
</dbReference>
<sequence>MPEAIVARHDGVIAWVKLNRPDRLNAMNEELVKELSEALARAEADETIRVIILHGEGRAFCSGDDLKDLDAQTVSEDATQAWVEAIQQVTLQIMRSRKIVIAAVHGWCVGGALEWVINCDFRLFADNTRWFFPEVSYGFFVTGGVTALLTKQVGPQMAKDLIMFGDRHDAKKALEVGIAWKLFPEDQILAEAEKLASRIAERPAESVAEIKRAINEGFHSSLADAMRIETAATVRGFLSAESQARAKEF</sequence>
<dbReference type="AlphaFoldDB" id="A0A316C9H0"/>
<name>A0A316C9H0_PSESE</name>
<dbReference type="RefSeq" id="WP_109611410.1">
    <property type="nucleotide sequence ID" value="NZ_QGGG01000001.1"/>
</dbReference>
<keyword evidence="4" id="KW-1185">Reference proteome</keyword>
<comment type="similarity">
    <text evidence="1 2">Belongs to the enoyl-CoA hydratase/isomerase family.</text>
</comment>
<dbReference type="OrthoDB" id="9795727at2"/>
<dbReference type="Gene3D" id="3.90.226.10">
    <property type="entry name" value="2-enoyl-CoA Hydratase, Chain A, domain 1"/>
    <property type="match status" value="1"/>
</dbReference>
<dbReference type="InterPro" id="IPR001753">
    <property type="entry name" value="Enoyl-CoA_hydra/iso"/>
</dbReference>
<dbReference type="EMBL" id="QGGG01000001">
    <property type="protein sequence ID" value="PWJ86439.1"/>
    <property type="molecule type" value="Genomic_DNA"/>
</dbReference>
<comment type="caution">
    <text evidence="3">The sequence shown here is derived from an EMBL/GenBank/DDBJ whole genome shotgun (WGS) entry which is preliminary data.</text>
</comment>
<proteinExistence type="inferred from homology"/>
<dbReference type="PANTHER" id="PTHR43802:SF1">
    <property type="entry name" value="IP11341P-RELATED"/>
    <property type="match status" value="1"/>
</dbReference>
<evidence type="ECO:0000313" key="3">
    <source>
        <dbReference type="EMBL" id="PWJ86439.1"/>
    </source>
</evidence>
<evidence type="ECO:0000256" key="2">
    <source>
        <dbReference type="RuleBase" id="RU003707"/>
    </source>
</evidence>
<evidence type="ECO:0000313" key="4">
    <source>
        <dbReference type="Proteomes" id="UP000245396"/>
    </source>
</evidence>
<dbReference type="InterPro" id="IPR018376">
    <property type="entry name" value="Enoyl-CoA_hyd/isom_CS"/>
</dbReference>
<dbReference type="GO" id="GO:0003824">
    <property type="term" value="F:catalytic activity"/>
    <property type="evidence" value="ECO:0007669"/>
    <property type="project" value="InterPro"/>
</dbReference>
<protein>
    <submittedName>
        <fullName evidence="3">Enoyl-CoA hydratase/carnithine racemase</fullName>
    </submittedName>
</protein>
<gene>
    <name evidence="3" type="ORF">C7441_101319</name>
</gene>
<dbReference type="InterPro" id="IPR029045">
    <property type="entry name" value="ClpP/crotonase-like_dom_sf"/>
</dbReference>
<reference evidence="3 4" key="1">
    <citation type="submission" date="2018-05" db="EMBL/GenBank/DDBJ databases">
        <title>Genomic Encyclopedia of Type Strains, Phase IV (KMG-IV): sequencing the most valuable type-strain genomes for metagenomic binning, comparative biology and taxonomic classification.</title>
        <authorList>
            <person name="Goeker M."/>
        </authorList>
    </citation>
    <scope>NUCLEOTIDE SEQUENCE [LARGE SCALE GENOMIC DNA]</scope>
    <source>
        <strain evidence="3 4">DSM 6986</strain>
    </source>
</reference>
<dbReference type="STRING" id="1192868.GCA_000304395_02914"/>
<evidence type="ECO:0000256" key="1">
    <source>
        <dbReference type="ARBA" id="ARBA00005254"/>
    </source>
</evidence>
<dbReference type="Proteomes" id="UP000245396">
    <property type="component" value="Unassembled WGS sequence"/>
</dbReference>
<dbReference type="PANTHER" id="PTHR43802">
    <property type="entry name" value="ENOYL-COA HYDRATASE"/>
    <property type="match status" value="1"/>
</dbReference>
<accession>A0A316C9H0</accession>
<organism evidence="3 4">
    <name type="scientific">Pseudaminobacter salicylatoxidans</name>
    <dbReference type="NCBI Taxonomy" id="93369"/>
    <lineage>
        <taxon>Bacteria</taxon>
        <taxon>Pseudomonadati</taxon>
        <taxon>Pseudomonadota</taxon>
        <taxon>Alphaproteobacteria</taxon>
        <taxon>Hyphomicrobiales</taxon>
        <taxon>Phyllobacteriaceae</taxon>
        <taxon>Pseudaminobacter</taxon>
    </lineage>
</organism>